<protein>
    <submittedName>
        <fullName evidence="1">Uncharacterized protein</fullName>
    </submittedName>
</protein>
<keyword evidence="2" id="KW-1185">Reference proteome</keyword>
<gene>
    <name evidence="1" type="ORF">SAMN04488069_12025</name>
</gene>
<accession>A0A1H3NZP3</accession>
<proteinExistence type="predicted"/>
<dbReference type="AlphaFoldDB" id="A0A1H3NZP3"/>
<organism evidence="1 2">
    <name type="scientific">Hymenobacter psychrophilus</name>
    <dbReference type="NCBI Taxonomy" id="651662"/>
    <lineage>
        <taxon>Bacteria</taxon>
        <taxon>Pseudomonadati</taxon>
        <taxon>Bacteroidota</taxon>
        <taxon>Cytophagia</taxon>
        <taxon>Cytophagales</taxon>
        <taxon>Hymenobacteraceae</taxon>
        <taxon>Hymenobacter</taxon>
    </lineage>
</organism>
<name>A0A1H3NZP3_9BACT</name>
<sequence>MKASNPTTKTYRLTIKQLDIGPDLTSPPASLTAVVQLAEAFVPTMDSYARVYSEIQRDRGVFARLYKFEAGDDGVRHVAVHIVRDPLLQRI</sequence>
<dbReference type="Proteomes" id="UP000199249">
    <property type="component" value="Unassembled WGS sequence"/>
</dbReference>
<dbReference type="RefSeq" id="WP_092743707.1">
    <property type="nucleotide sequence ID" value="NZ_FNOV01000020.1"/>
</dbReference>
<dbReference type="EMBL" id="FNOV01000020">
    <property type="protein sequence ID" value="SDY94347.1"/>
    <property type="molecule type" value="Genomic_DNA"/>
</dbReference>
<reference evidence="2" key="1">
    <citation type="submission" date="2016-10" db="EMBL/GenBank/DDBJ databases">
        <authorList>
            <person name="Varghese N."/>
            <person name="Submissions S."/>
        </authorList>
    </citation>
    <scope>NUCLEOTIDE SEQUENCE [LARGE SCALE GENOMIC DNA]</scope>
    <source>
        <strain evidence="2">CGMCC 1.8975</strain>
    </source>
</reference>
<evidence type="ECO:0000313" key="1">
    <source>
        <dbReference type="EMBL" id="SDY94347.1"/>
    </source>
</evidence>
<evidence type="ECO:0000313" key="2">
    <source>
        <dbReference type="Proteomes" id="UP000199249"/>
    </source>
</evidence>